<dbReference type="SMART" id="SM00871">
    <property type="entry name" value="AraC_E_bind"/>
    <property type="match status" value="1"/>
</dbReference>
<evidence type="ECO:0000313" key="5">
    <source>
        <dbReference type="EMBL" id="XBM00540.1"/>
    </source>
</evidence>
<dbReference type="EMBL" id="CP157355">
    <property type="protein sequence ID" value="XBM00540.1"/>
    <property type="molecule type" value="Genomic_DNA"/>
</dbReference>
<dbReference type="InterPro" id="IPR018060">
    <property type="entry name" value="HTH_AraC"/>
</dbReference>
<dbReference type="SUPFAM" id="SSF55136">
    <property type="entry name" value="Probable bacterial effector-binding domain"/>
    <property type="match status" value="1"/>
</dbReference>
<evidence type="ECO:0000256" key="2">
    <source>
        <dbReference type="ARBA" id="ARBA00023125"/>
    </source>
</evidence>
<dbReference type="PANTHER" id="PTHR40055">
    <property type="entry name" value="TRANSCRIPTIONAL REGULATOR YGIV-RELATED"/>
    <property type="match status" value="1"/>
</dbReference>
<organism evidence="5">
    <name type="scientific">Chitinibacter mangrovi</name>
    <dbReference type="NCBI Taxonomy" id="3153927"/>
    <lineage>
        <taxon>Bacteria</taxon>
        <taxon>Pseudomonadati</taxon>
        <taxon>Pseudomonadota</taxon>
        <taxon>Betaproteobacteria</taxon>
        <taxon>Neisseriales</taxon>
        <taxon>Chitinibacteraceae</taxon>
        <taxon>Chitinibacter</taxon>
    </lineage>
</organism>
<evidence type="ECO:0000256" key="3">
    <source>
        <dbReference type="ARBA" id="ARBA00023163"/>
    </source>
</evidence>
<accession>A0AAU7FAA9</accession>
<dbReference type="PANTHER" id="PTHR40055:SF1">
    <property type="entry name" value="TRANSCRIPTIONAL REGULATOR YGIV-RELATED"/>
    <property type="match status" value="1"/>
</dbReference>
<dbReference type="Gene3D" id="1.10.10.60">
    <property type="entry name" value="Homeodomain-like"/>
    <property type="match status" value="2"/>
</dbReference>
<keyword evidence="2" id="KW-0238">DNA-binding</keyword>
<dbReference type="Pfam" id="PF12833">
    <property type="entry name" value="HTH_18"/>
    <property type="match status" value="1"/>
</dbReference>
<keyword evidence="3" id="KW-0804">Transcription</keyword>
<dbReference type="InterPro" id="IPR018062">
    <property type="entry name" value="HTH_AraC-typ_CS"/>
</dbReference>
<dbReference type="InterPro" id="IPR009057">
    <property type="entry name" value="Homeodomain-like_sf"/>
</dbReference>
<dbReference type="InterPro" id="IPR050908">
    <property type="entry name" value="SmbC-like"/>
</dbReference>
<keyword evidence="1" id="KW-0805">Transcription regulation</keyword>
<dbReference type="PROSITE" id="PS01124">
    <property type="entry name" value="HTH_ARAC_FAMILY_2"/>
    <property type="match status" value="1"/>
</dbReference>
<proteinExistence type="predicted"/>
<feature type="domain" description="HTH araC/xylS-type" evidence="4">
    <location>
        <begin position="10"/>
        <end position="109"/>
    </location>
</feature>
<dbReference type="PROSITE" id="PS00041">
    <property type="entry name" value="HTH_ARAC_FAMILY_1"/>
    <property type="match status" value="1"/>
</dbReference>
<dbReference type="Pfam" id="PF06445">
    <property type="entry name" value="GyrI-like"/>
    <property type="match status" value="1"/>
</dbReference>
<dbReference type="KEGG" id="cmav:ABHF33_16025"/>
<sequence>MSNDYSRRIHLAQDYIRRHCEEDISLADVAKAAHLSAFHFHRIFTAFTHETPNDFLRRIRVERAAHLLFVRPAIPMLEIAVQCGFKSQALLARSFRAHFGMTASEWRKGDFWQHDGQFWRWRDSSEQKDSKNCKTKEAAPQLLSGLYLQRSEEFVAVRQGQRPSYIRDLRIEHKPAFRRAYIWRQGVQGEQILDLWRELLQWAVMQGLMRPDLMGSDLLGIARSVDNPNITDVALCRYEAGFVVDENRVLSAEQRKAGQYDILFDEIAGGQFVVIDFAGTLADEALVVEYFYNYWLPTSEWEFADRAGYLEVPMSNSQQSLHTEMQIHTRWYLPVRKRRRLKT</sequence>
<reference evidence="5" key="1">
    <citation type="submission" date="2024-05" db="EMBL/GenBank/DDBJ databases">
        <authorList>
            <person name="Yang L."/>
            <person name="Pan L."/>
        </authorList>
    </citation>
    <scope>NUCLEOTIDE SEQUENCE</scope>
    <source>
        <strain evidence="5">FCG-7</strain>
    </source>
</reference>
<gene>
    <name evidence="5" type="ORF">ABHF33_16025</name>
</gene>
<dbReference type="Gene3D" id="3.20.80.10">
    <property type="entry name" value="Regulatory factor, effector binding domain"/>
    <property type="match status" value="1"/>
</dbReference>
<dbReference type="AlphaFoldDB" id="A0AAU7FAA9"/>
<evidence type="ECO:0000256" key="1">
    <source>
        <dbReference type="ARBA" id="ARBA00023015"/>
    </source>
</evidence>
<evidence type="ECO:0000259" key="4">
    <source>
        <dbReference type="PROSITE" id="PS01124"/>
    </source>
</evidence>
<dbReference type="InterPro" id="IPR010499">
    <property type="entry name" value="AraC_E-bd"/>
</dbReference>
<dbReference type="RefSeq" id="WP_348944887.1">
    <property type="nucleotide sequence ID" value="NZ_CP157355.1"/>
</dbReference>
<dbReference type="GO" id="GO:0043565">
    <property type="term" value="F:sequence-specific DNA binding"/>
    <property type="evidence" value="ECO:0007669"/>
    <property type="project" value="InterPro"/>
</dbReference>
<protein>
    <submittedName>
        <fullName evidence="5">AraC family transcriptional regulator</fullName>
    </submittedName>
</protein>
<dbReference type="InterPro" id="IPR011256">
    <property type="entry name" value="Reg_factor_effector_dom_sf"/>
</dbReference>
<dbReference type="GO" id="GO:0003700">
    <property type="term" value="F:DNA-binding transcription factor activity"/>
    <property type="evidence" value="ECO:0007669"/>
    <property type="project" value="InterPro"/>
</dbReference>
<name>A0AAU7FAA9_9NEIS</name>
<dbReference type="SMART" id="SM00342">
    <property type="entry name" value="HTH_ARAC"/>
    <property type="match status" value="1"/>
</dbReference>
<dbReference type="InterPro" id="IPR029442">
    <property type="entry name" value="GyrI-like"/>
</dbReference>
<dbReference type="SUPFAM" id="SSF46689">
    <property type="entry name" value="Homeodomain-like"/>
    <property type="match status" value="2"/>
</dbReference>